<evidence type="ECO:0000256" key="8">
    <source>
        <dbReference type="ARBA" id="ARBA00023444"/>
    </source>
</evidence>
<evidence type="ECO:0000313" key="12">
    <source>
        <dbReference type="EMBL" id="VAH27177.1"/>
    </source>
</evidence>
<keyword evidence="6" id="KW-0067">ATP-binding</keyword>
<organism evidence="12 13">
    <name type="scientific">Triticum turgidum subsp. durum</name>
    <name type="common">Durum wheat</name>
    <name type="synonym">Triticum durum</name>
    <dbReference type="NCBI Taxonomy" id="4567"/>
    <lineage>
        <taxon>Eukaryota</taxon>
        <taxon>Viridiplantae</taxon>
        <taxon>Streptophyta</taxon>
        <taxon>Embryophyta</taxon>
        <taxon>Tracheophyta</taxon>
        <taxon>Spermatophyta</taxon>
        <taxon>Magnoliopsida</taxon>
        <taxon>Liliopsida</taxon>
        <taxon>Poales</taxon>
        <taxon>Poaceae</taxon>
        <taxon>BOP clade</taxon>
        <taxon>Pooideae</taxon>
        <taxon>Triticodae</taxon>
        <taxon>Triticeae</taxon>
        <taxon>Triticinae</taxon>
        <taxon>Triticum</taxon>
    </lineage>
</organism>
<dbReference type="Proteomes" id="UP000324705">
    <property type="component" value="Chromosome 2A"/>
</dbReference>
<sequence length="1375" mass="151991">MSSLVSAPFATATGARKKARAPAPLHSFLLAGRRGRRAAAATIRCAVAGNGLFTQTNPDVRRVVPAERGLPRVRVVYVVLEAQYQSSVTAAVMQLNADPRRAAEFEVVGYLVEELRDADTYAAFCDDVAAANVFIGSLIFVEELALKVRDAVAAHRDRMDAVLVFPSMPEVMRLNKLGSFSMAQLGQSKSPFFQLFKRNKKDSSGFADSMLKLVRTLPKVLKYLPSDKAQDARLYILSLQFWLGGSPDNLQNFLKMIAVSYVPALKGADIKYSDPVLFLDTGIWHPLAPAMFDDVKEYLNWYGTRRDANDRLKNPEAPVIGLVLQRSHIVTGDDGHYVAVIMELEARGAKVIPIFAGGLDFSGPIERYLVDPITKKPFVNAVVSLTGFALVGGPARQDHPKAIASLMKLDVPYIVALPLVFQTTEEWLNSTLGLHPIQVALQVALPELDGGMEPIVFAGRDPGKSHALHKRVEQLCTRAIRWAELKRKTKMDKKLAITVFSFPPDKGNVGTAAYLNVFSSIYSVLKDLKKDGYNVEGLPETPEELIEEVIHDKEAQFNSPNLNVVYRMNVREYQALTPYANMLEENWGKPPGHLNSDGENLLVYGKQYGNIFIGVQPTFGYEGDPMRLLFSKSASPHHGFAAYYTFVEKIFKADAVLHFGTHGSLEFMPGKQVGMSDACFPDSLIGNIPNIYYYAANNPSEATVAKRRSYANTISYLTPPAENAGLYKGLKQLSELIASYQSLKDTGRGNQIVSSIISTAKQCNLDKDVDLPDEGEELPANERDLVVGKVYGKLMEIESRLLPCGLHVIGEPPTAVEAVATLVNIAALDRPEENIFSLPGILAATVGRTIEDVYRGSDKGILADVELLKQITEASRGAVSAFVEKTTNSKGQVVDVTNKLSSILGFSLSEPWVEYLSQTKFIRADRDKLRTLFGFLGECLKLIVADNELGALKTALEGSYVEPGPGGDPIRNPKVLPTGKNIHALDPQSIPTAAAMKSAKIVVERLLERQKADNGGKYPETIALVLWGTDNIKTYGESLAQVMWMLGVEPVTDGLGRVNRVEPVSIEELGRPRIDVVVNCSGVFRDLFINQMNLLDRAVKMVAELDEPIEMNYVRKHAQEQAEELGVSVREAATRIFSNASGSYSSNVNLAVENASWTDEKQLQDMYLSRKSFAFDSDAPGVGMLEKRKTFELALATADATFQNLDSSEISLTDVSHYFDSDPTKLVQGLRKDGRAPSSYIADTTTANAQVRTLSETVRLDARTKLLNPRWYEGMMKSGYEGVREIEKRLTNTVGWSATSGQVDNWVYEEANTTFIEDEEMRKRLMDTNPNSFRKLLQTFLEANGRGYWETSEDNLERLRELYSEVEDKIEGIDR</sequence>
<comment type="similarity">
    <text evidence="1">Belongs to the Mg-chelatase subunit H family.</text>
</comment>
<keyword evidence="3" id="KW-0602">Photosynthesis</keyword>
<evidence type="ECO:0000313" key="13">
    <source>
        <dbReference type="Proteomes" id="UP000324705"/>
    </source>
</evidence>
<evidence type="ECO:0000256" key="6">
    <source>
        <dbReference type="ARBA" id="ARBA00022840"/>
    </source>
</evidence>
<evidence type="ECO:0000256" key="7">
    <source>
        <dbReference type="ARBA" id="ARBA00023171"/>
    </source>
</evidence>
<name>A0A9R1NLJ5_TRITD</name>
<protein>
    <recommendedName>
        <fullName evidence="2">magnesium chelatase</fullName>
        <ecNumber evidence="2">6.6.1.1</ecNumber>
    </recommendedName>
</protein>
<dbReference type="InterPro" id="IPR022571">
    <property type="entry name" value="Mg_chelatase_H_N"/>
</dbReference>
<dbReference type="Pfam" id="PF02514">
    <property type="entry name" value="CobN-Mg_chel"/>
    <property type="match status" value="1"/>
</dbReference>
<accession>A0A9R1NLJ5</accession>
<gene>
    <name evidence="12" type="ORF">TRITD_2Av1G037820</name>
</gene>
<dbReference type="InterPro" id="IPR011771">
    <property type="entry name" value="BchH"/>
</dbReference>
<keyword evidence="13" id="KW-1185">Reference proteome</keyword>
<evidence type="ECO:0000256" key="9">
    <source>
        <dbReference type="ARBA" id="ARBA00048693"/>
    </source>
</evidence>
<evidence type="ECO:0000256" key="1">
    <source>
        <dbReference type="ARBA" id="ARBA00010851"/>
    </source>
</evidence>
<evidence type="ECO:0000256" key="2">
    <source>
        <dbReference type="ARBA" id="ARBA00012825"/>
    </source>
</evidence>
<evidence type="ECO:0000259" key="10">
    <source>
        <dbReference type="Pfam" id="PF02514"/>
    </source>
</evidence>
<feature type="domain" description="Magnesium chelatase subunit H N-terminal" evidence="11">
    <location>
        <begin position="74"/>
        <end position="236"/>
    </location>
</feature>
<dbReference type="NCBIfam" id="TIGR02025">
    <property type="entry name" value="BchH"/>
    <property type="match status" value="1"/>
</dbReference>
<keyword evidence="4" id="KW-0436">Ligase</keyword>
<dbReference type="EMBL" id="LT934113">
    <property type="protein sequence ID" value="VAH27177.1"/>
    <property type="molecule type" value="Genomic_DNA"/>
</dbReference>
<evidence type="ECO:0000256" key="4">
    <source>
        <dbReference type="ARBA" id="ARBA00022598"/>
    </source>
</evidence>
<dbReference type="GO" id="GO:0009507">
    <property type="term" value="C:chloroplast"/>
    <property type="evidence" value="ECO:0007669"/>
    <property type="project" value="TreeGrafter"/>
</dbReference>
<dbReference type="Pfam" id="PF11965">
    <property type="entry name" value="DUF3479"/>
    <property type="match status" value="1"/>
</dbReference>
<dbReference type="PANTHER" id="PTHR44119">
    <property type="entry name" value="MAGNESIUM-CHELATASE SUBUNIT CHLH, CHLOROPLASTIC"/>
    <property type="match status" value="1"/>
</dbReference>
<comment type="pathway">
    <text evidence="8">Porphyrin-containing compound metabolism.</text>
</comment>
<dbReference type="PANTHER" id="PTHR44119:SF1">
    <property type="entry name" value="MAGNESIUM-CHELATASE SUBUNIT CHLH, CHLOROPLASTIC"/>
    <property type="match status" value="1"/>
</dbReference>
<dbReference type="NCBIfam" id="NF009140">
    <property type="entry name" value="PRK12493.1"/>
    <property type="match status" value="1"/>
</dbReference>
<dbReference type="CDD" id="cd10150">
    <property type="entry name" value="CobN_like"/>
    <property type="match status" value="1"/>
</dbReference>
<dbReference type="GO" id="GO:0015979">
    <property type="term" value="P:photosynthesis"/>
    <property type="evidence" value="ECO:0007669"/>
    <property type="project" value="UniProtKB-KW"/>
</dbReference>
<proteinExistence type="inferred from homology"/>
<keyword evidence="5" id="KW-0547">Nucleotide-binding</keyword>
<keyword evidence="7" id="KW-0149">Chlorophyll biosynthesis</keyword>
<evidence type="ECO:0000256" key="5">
    <source>
        <dbReference type="ARBA" id="ARBA00022741"/>
    </source>
</evidence>
<dbReference type="Gramene" id="TRITD2Av1G037820.6">
    <property type="protein sequence ID" value="TRITD2Av1G037820.6"/>
    <property type="gene ID" value="TRITD2Av1G037820"/>
</dbReference>
<dbReference type="GO" id="GO:0016851">
    <property type="term" value="F:magnesium chelatase activity"/>
    <property type="evidence" value="ECO:0007669"/>
    <property type="project" value="UniProtKB-EC"/>
</dbReference>
<feature type="domain" description="CobN/magnesium chelatase" evidence="10">
    <location>
        <begin position="240"/>
        <end position="1355"/>
    </location>
</feature>
<dbReference type="InterPro" id="IPR003672">
    <property type="entry name" value="CobN/Mg_chltase"/>
</dbReference>
<comment type="catalytic activity">
    <reaction evidence="9">
        <text>protoporphyrin IX + Mg(2+) + ATP + H2O = Mg-protoporphyrin IX + ADP + phosphate + 3 H(+)</text>
        <dbReference type="Rhea" id="RHEA:13961"/>
        <dbReference type="ChEBI" id="CHEBI:15377"/>
        <dbReference type="ChEBI" id="CHEBI:15378"/>
        <dbReference type="ChEBI" id="CHEBI:18420"/>
        <dbReference type="ChEBI" id="CHEBI:30616"/>
        <dbReference type="ChEBI" id="CHEBI:43474"/>
        <dbReference type="ChEBI" id="CHEBI:57306"/>
        <dbReference type="ChEBI" id="CHEBI:60492"/>
        <dbReference type="ChEBI" id="CHEBI:456216"/>
        <dbReference type="EC" id="6.6.1.1"/>
    </reaction>
</comment>
<evidence type="ECO:0000259" key="11">
    <source>
        <dbReference type="Pfam" id="PF11965"/>
    </source>
</evidence>
<reference evidence="12 13" key="1">
    <citation type="submission" date="2017-09" db="EMBL/GenBank/DDBJ databases">
        <authorList>
            <consortium name="International Durum Wheat Genome Sequencing Consortium (IDWGSC)"/>
            <person name="Milanesi L."/>
        </authorList>
    </citation>
    <scope>NUCLEOTIDE SEQUENCE [LARGE SCALE GENOMIC DNA]</scope>
    <source>
        <strain evidence="13">cv. Svevo</strain>
    </source>
</reference>
<evidence type="ECO:0000256" key="3">
    <source>
        <dbReference type="ARBA" id="ARBA00022531"/>
    </source>
</evidence>
<dbReference type="GO" id="GO:0015995">
    <property type="term" value="P:chlorophyll biosynthetic process"/>
    <property type="evidence" value="ECO:0007669"/>
    <property type="project" value="UniProtKB-KW"/>
</dbReference>
<dbReference type="GO" id="GO:0005524">
    <property type="term" value="F:ATP binding"/>
    <property type="evidence" value="ECO:0007669"/>
    <property type="project" value="UniProtKB-KW"/>
</dbReference>
<dbReference type="EC" id="6.6.1.1" evidence="2"/>